<evidence type="ECO:0000256" key="3">
    <source>
        <dbReference type="SAM" id="Coils"/>
    </source>
</evidence>
<dbReference type="Proteomes" id="UP000179034">
    <property type="component" value="Unassembled WGS sequence"/>
</dbReference>
<dbReference type="InterPro" id="IPR005632">
    <property type="entry name" value="Chaperone_Skp"/>
</dbReference>
<reference evidence="5 6" key="1">
    <citation type="journal article" date="2016" name="Nat. Commun.">
        <title>Thousands of microbial genomes shed light on interconnected biogeochemical processes in an aquifer system.</title>
        <authorList>
            <person name="Anantharaman K."/>
            <person name="Brown C.T."/>
            <person name="Hug L.A."/>
            <person name="Sharon I."/>
            <person name="Castelle C.J."/>
            <person name="Probst A.J."/>
            <person name="Thomas B.C."/>
            <person name="Singh A."/>
            <person name="Wilkins M.J."/>
            <person name="Karaoz U."/>
            <person name="Brodie E.L."/>
            <person name="Williams K.H."/>
            <person name="Hubbard S.S."/>
            <person name="Banfield J.F."/>
        </authorList>
    </citation>
    <scope>NUCLEOTIDE SEQUENCE [LARGE SCALE GENOMIC DNA]</scope>
</reference>
<dbReference type="SUPFAM" id="SSF111384">
    <property type="entry name" value="OmpH-like"/>
    <property type="match status" value="1"/>
</dbReference>
<gene>
    <name evidence="5" type="ORF">A2Z06_04270</name>
</gene>
<evidence type="ECO:0000313" key="6">
    <source>
        <dbReference type="Proteomes" id="UP000179034"/>
    </source>
</evidence>
<keyword evidence="3" id="KW-0175">Coiled coil</keyword>
<feature type="coiled-coil region" evidence="3">
    <location>
        <begin position="54"/>
        <end position="81"/>
    </location>
</feature>
<dbReference type="PANTHER" id="PTHR35089:SF1">
    <property type="entry name" value="CHAPERONE PROTEIN SKP"/>
    <property type="match status" value="1"/>
</dbReference>
<feature type="chain" id="PRO_5009522400" description="Molecular chaperone Skp" evidence="4">
    <location>
        <begin position="24"/>
        <end position="174"/>
    </location>
</feature>
<dbReference type="GO" id="GO:0051082">
    <property type="term" value="F:unfolded protein binding"/>
    <property type="evidence" value="ECO:0007669"/>
    <property type="project" value="InterPro"/>
</dbReference>
<evidence type="ECO:0000256" key="2">
    <source>
        <dbReference type="ARBA" id="ARBA00022729"/>
    </source>
</evidence>
<comment type="caution">
    <text evidence="5">The sequence shown here is derived from an EMBL/GenBank/DDBJ whole genome shotgun (WGS) entry which is preliminary data.</text>
</comment>
<protein>
    <recommendedName>
        <fullName evidence="7">Molecular chaperone Skp</fullName>
    </recommendedName>
</protein>
<accession>A0A1F5YA98</accession>
<name>A0A1F5YA98_9BACT</name>
<dbReference type="AlphaFoldDB" id="A0A1F5YA98"/>
<dbReference type="EMBL" id="MFIW01000095">
    <property type="protein sequence ID" value="OGF97160.1"/>
    <property type="molecule type" value="Genomic_DNA"/>
</dbReference>
<dbReference type="SMART" id="SM00935">
    <property type="entry name" value="OmpH"/>
    <property type="match status" value="1"/>
</dbReference>
<evidence type="ECO:0000256" key="4">
    <source>
        <dbReference type="SAM" id="SignalP"/>
    </source>
</evidence>
<evidence type="ECO:0000313" key="5">
    <source>
        <dbReference type="EMBL" id="OGF97160.1"/>
    </source>
</evidence>
<dbReference type="GO" id="GO:0005829">
    <property type="term" value="C:cytosol"/>
    <property type="evidence" value="ECO:0007669"/>
    <property type="project" value="TreeGrafter"/>
</dbReference>
<keyword evidence="2 4" id="KW-0732">Signal</keyword>
<dbReference type="GO" id="GO:0050821">
    <property type="term" value="P:protein stabilization"/>
    <property type="evidence" value="ECO:0007669"/>
    <property type="project" value="TreeGrafter"/>
</dbReference>
<dbReference type="InterPro" id="IPR024930">
    <property type="entry name" value="Skp_dom_sf"/>
</dbReference>
<evidence type="ECO:0008006" key="7">
    <source>
        <dbReference type="Google" id="ProtNLM"/>
    </source>
</evidence>
<dbReference type="PANTHER" id="PTHR35089">
    <property type="entry name" value="CHAPERONE PROTEIN SKP"/>
    <property type="match status" value="1"/>
</dbReference>
<proteinExistence type="inferred from homology"/>
<organism evidence="5 6">
    <name type="scientific">Candidatus Glassbacteria bacterium RBG_16_58_8</name>
    <dbReference type="NCBI Taxonomy" id="1817866"/>
    <lineage>
        <taxon>Bacteria</taxon>
        <taxon>Candidatus Glassiibacteriota</taxon>
    </lineage>
</organism>
<comment type="similarity">
    <text evidence="1">Belongs to the Skp family.</text>
</comment>
<evidence type="ECO:0000256" key="1">
    <source>
        <dbReference type="ARBA" id="ARBA00009091"/>
    </source>
</evidence>
<sequence>MKRLSRGLLTPFLVMVIASASFAQELRIGYVDTEKVLDQAPGAEEASKIFDEEVQAWKGEAETLKAELDNLIAEYESQKLILSPEKKREKEERITLKRGEYDKRLFEIQGKIQQRSAELSQPILEKVSQTITVIAEREKYDLVFDSSLGAILYASPTYDLTQLVVDELKKVTGQ</sequence>
<dbReference type="Gene3D" id="3.30.910.20">
    <property type="entry name" value="Skp domain"/>
    <property type="match status" value="1"/>
</dbReference>
<dbReference type="Pfam" id="PF03938">
    <property type="entry name" value="OmpH"/>
    <property type="match status" value="1"/>
</dbReference>
<feature type="signal peptide" evidence="4">
    <location>
        <begin position="1"/>
        <end position="23"/>
    </location>
</feature>